<feature type="compositionally biased region" description="Polar residues" evidence="1">
    <location>
        <begin position="199"/>
        <end position="210"/>
    </location>
</feature>
<dbReference type="EMBL" id="PKPP01006324">
    <property type="protein sequence ID" value="PWA56894.1"/>
    <property type="molecule type" value="Genomic_DNA"/>
</dbReference>
<dbReference type="InterPro" id="IPR044526">
    <property type="entry name" value="NAKR1-3"/>
</dbReference>
<evidence type="ECO:0000256" key="1">
    <source>
        <dbReference type="SAM" id="MobiDB-lite"/>
    </source>
</evidence>
<evidence type="ECO:0000313" key="2">
    <source>
        <dbReference type="EMBL" id="PWA56894.1"/>
    </source>
</evidence>
<gene>
    <name evidence="2" type="ORF">CTI12_AA414220</name>
</gene>
<comment type="caution">
    <text evidence="2">The sequence shown here is derived from an EMBL/GenBank/DDBJ whole genome shotgun (WGS) entry which is preliminary data.</text>
</comment>
<evidence type="ECO:0000313" key="3">
    <source>
        <dbReference type="Proteomes" id="UP000245207"/>
    </source>
</evidence>
<proteinExistence type="predicted"/>
<feature type="compositionally biased region" description="Polar residues" evidence="1">
    <location>
        <begin position="150"/>
        <end position="163"/>
    </location>
</feature>
<name>A0A2U1M6P6_ARTAN</name>
<feature type="compositionally biased region" description="Gly residues" evidence="1">
    <location>
        <begin position="176"/>
        <end position="188"/>
    </location>
</feature>
<dbReference type="PANTHER" id="PTHR46119">
    <property type="entry name" value="OS08G0405700 PROTEIN"/>
    <property type="match status" value="1"/>
</dbReference>
<organism evidence="2 3">
    <name type="scientific">Artemisia annua</name>
    <name type="common">Sweet wormwood</name>
    <dbReference type="NCBI Taxonomy" id="35608"/>
    <lineage>
        <taxon>Eukaryota</taxon>
        <taxon>Viridiplantae</taxon>
        <taxon>Streptophyta</taxon>
        <taxon>Embryophyta</taxon>
        <taxon>Tracheophyta</taxon>
        <taxon>Spermatophyta</taxon>
        <taxon>Magnoliopsida</taxon>
        <taxon>eudicotyledons</taxon>
        <taxon>Gunneridae</taxon>
        <taxon>Pentapetalae</taxon>
        <taxon>asterids</taxon>
        <taxon>campanulids</taxon>
        <taxon>Asterales</taxon>
        <taxon>Asteraceae</taxon>
        <taxon>Asteroideae</taxon>
        <taxon>Anthemideae</taxon>
        <taxon>Artemisiinae</taxon>
        <taxon>Artemisia</taxon>
    </lineage>
</organism>
<sequence>MEFDGDDMEDIEVKGDEVEINDGVNGTAVAPSSQGMTGSVDGSNLEATNYGNPIIMDRITTSMCEKAYGRASFSRVLIEVGADKELVDNVEVCYASLGRSMKLKVEYAWKPPQSLLCKVFGHDQKVCSKREISVEERVDVAKEVNRFANNGASTSRNAGQQNAGYYGNRGGSNNRGRGGFMGRGGMMGRGDMSQRGSKDNNAVRSMNLENNGKKVDEGIVLDSNNKNDKKGKGVSSSKNNGKKVDEGIVLDSNNKNDKKGKGVSSSKVELKSKVNKQSDLNTKNKFYVLAKVDVNSVDVGSDEWIQMRSKIDLACDLGMSIAESEKLRWSNDLVKYYNDKCNSKAKNKLMEGLQWRISKLEKDISYGHNNAVMNAKKNADELVKEMMKETDTVPRNDLRSPRATIWRACTLLSGTAPFVVNYHCGFHLLQRALKKEVLELGVSGGGLDSLTLNSLYDKGAYTAAQQPPDLMMAQPKTCMQIKLSTSSEGIGSSMSLSKRDRGTNACRHVVDYGVGSLGSLQPKRMPKNFKQCPKGENAPLGCPWIDPMVMDFLQTLENEKSSTLQVPLMCGLFDLLLPNVFLQRNLCFNCCHIFFASNGKSSKDYYSLVELGHGSNNSGTQLFEKAPDSMTRYCSSFGYCTVGRTAKVFQSCGTNSGVIKGKHGETGTLPEGLMPNELQNTPKRMIVLQEKVSMIVQVSAIEQLQVMASKRQYKEASAQLEDSCYFFLMIEKKGVRFVSLKKALNKVDLKKLFELMMILKVNYEIPREIRQIEEMAWYADGETFMRNEFTSSVAYAYGVTSFSIDLESKRVTVMGHVSPLAVLESMSKVKKAELWPN</sequence>
<protein>
    <submittedName>
        <fullName evidence="2">Chloroplast-targeted copper chaperone protein</fullName>
    </submittedName>
</protein>
<accession>A0A2U1M6P6</accession>
<reference evidence="2 3" key="1">
    <citation type="journal article" date="2018" name="Mol. Plant">
        <title>The genome of Artemisia annua provides insight into the evolution of Asteraceae family and artemisinin biosynthesis.</title>
        <authorList>
            <person name="Shen Q."/>
            <person name="Zhang L."/>
            <person name="Liao Z."/>
            <person name="Wang S."/>
            <person name="Yan T."/>
            <person name="Shi P."/>
            <person name="Liu M."/>
            <person name="Fu X."/>
            <person name="Pan Q."/>
            <person name="Wang Y."/>
            <person name="Lv Z."/>
            <person name="Lu X."/>
            <person name="Zhang F."/>
            <person name="Jiang W."/>
            <person name="Ma Y."/>
            <person name="Chen M."/>
            <person name="Hao X."/>
            <person name="Li L."/>
            <person name="Tang Y."/>
            <person name="Lv G."/>
            <person name="Zhou Y."/>
            <person name="Sun X."/>
            <person name="Brodelius P.E."/>
            <person name="Rose J.K.C."/>
            <person name="Tang K."/>
        </authorList>
    </citation>
    <scope>NUCLEOTIDE SEQUENCE [LARGE SCALE GENOMIC DNA]</scope>
    <source>
        <strain evidence="3">cv. Huhao1</strain>
        <tissue evidence="2">Leaf</tissue>
    </source>
</reference>
<dbReference type="PANTHER" id="PTHR46119:SF8">
    <property type="entry name" value="OS08G0405700 PROTEIN"/>
    <property type="match status" value="1"/>
</dbReference>
<feature type="region of interest" description="Disordered" evidence="1">
    <location>
        <begin position="150"/>
        <end position="270"/>
    </location>
</feature>
<keyword evidence="3" id="KW-1185">Reference proteome</keyword>
<dbReference type="STRING" id="35608.A0A2U1M6P6"/>
<dbReference type="AlphaFoldDB" id="A0A2U1M6P6"/>
<dbReference type="Proteomes" id="UP000245207">
    <property type="component" value="Unassembled WGS sequence"/>
</dbReference>